<feature type="domain" description="Phosphoribulokinase/uridine kinase" evidence="1">
    <location>
        <begin position="1"/>
        <end position="64"/>
    </location>
</feature>
<keyword evidence="3" id="KW-1185">Reference proteome</keyword>
<dbReference type="EMBL" id="JABANO010013266">
    <property type="protein sequence ID" value="KAF4740438.1"/>
    <property type="molecule type" value="Genomic_DNA"/>
</dbReference>
<gene>
    <name evidence="2" type="ORF">FOZ63_019251</name>
</gene>
<dbReference type="GO" id="GO:0016301">
    <property type="term" value="F:kinase activity"/>
    <property type="evidence" value="ECO:0007669"/>
    <property type="project" value="InterPro"/>
</dbReference>
<dbReference type="Proteomes" id="UP000553632">
    <property type="component" value="Unassembled WGS sequence"/>
</dbReference>
<organism evidence="2 3">
    <name type="scientific">Perkinsus olseni</name>
    <name type="common">Perkinsus atlanticus</name>
    <dbReference type="NCBI Taxonomy" id="32597"/>
    <lineage>
        <taxon>Eukaryota</taxon>
        <taxon>Sar</taxon>
        <taxon>Alveolata</taxon>
        <taxon>Perkinsozoa</taxon>
        <taxon>Perkinsea</taxon>
        <taxon>Perkinsida</taxon>
        <taxon>Perkinsidae</taxon>
        <taxon>Perkinsus</taxon>
    </lineage>
</organism>
<comment type="caution">
    <text evidence="2">The sequence shown here is derived from an EMBL/GenBank/DDBJ whole genome shotgun (WGS) entry which is preliminary data.</text>
</comment>
<protein>
    <recommendedName>
        <fullName evidence="1">Phosphoribulokinase/uridine kinase domain-containing protein</fullName>
    </recommendedName>
</protein>
<dbReference type="InterPro" id="IPR027417">
    <property type="entry name" value="P-loop_NTPase"/>
</dbReference>
<sequence>MDLKIFVECDADIRLARRVIRDIAERGRELENVLGQYQRFVKPSYEKYVEPGKRFADVIIPNIGESINYVAIDIISQHIRLQLAA</sequence>
<proteinExistence type="predicted"/>
<dbReference type="Pfam" id="PF00485">
    <property type="entry name" value="PRK"/>
    <property type="match status" value="1"/>
</dbReference>
<accession>A0A7J6T5E6</accession>
<dbReference type="PRINTS" id="PR00988">
    <property type="entry name" value="URIDINKINASE"/>
</dbReference>
<reference evidence="2 3" key="1">
    <citation type="submission" date="2020-04" db="EMBL/GenBank/DDBJ databases">
        <title>Perkinsus olseni comparative genomics.</title>
        <authorList>
            <person name="Bogema D.R."/>
        </authorList>
    </citation>
    <scope>NUCLEOTIDE SEQUENCE [LARGE SCALE GENOMIC DNA]</scope>
    <source>
        <strain evidence="2 3">ATCC PRA-207</strain>
    </source>
</reference>
<name>A0A7J6T5E6_PEROL</name>
<evidence type="ECO:0000313" key="2">
    <source>
        <dbReference type="EMBL" id="KAF4740438.1"/>
    </source>
</evidence>
<dbReference type="SUPFAM" id="SSF52540">
    <property type="entry name" value="P-loop containing nucleoside triphosphate hydrolases"/>
    <property type="match status" value="1"/>
</dbReference>
<dbReference type="PANTHER" id="PTHR10285">
    <property type="entry name" value="URIDINE KINASE"/>
    <property type="match status" value="1"/>
</dbReference>
<dbReference type="InterPro" id="IPR006083">
    <property type="entry name" value="PRK/URK"/>
</dbReference>
<feature type="non-terminal residue" evidence="2">
    <location>
        <position position="1"/>
    </location>
</feature>
<evidence type="ECO:0000259" key="1">
    <source>
        <dbReference type="Pfam" id="PF00485"/>
    </source>
</evidence>
<dbReference type="Gene3D" id="3.40.50.300">
    <property type="entry name" value="P-loop containing nucleotide triphosphate hydrolases"/>
    <property type="match status" value="1"/>
</dbReference>
<dbReference type="GO" id="GO:0005524">
    <property type="term" value="F:ATP binding"/>
    <property type="evidence" value="ECO:0007669"/>
    <property type="project" value="InterPro"/>
</dbReference>
<dbReference type="AlphaFoldDB" id="A0A7J6T5E6"/>
<evidence type="ECO:0000313" key="3">
    <source>
        <dbReference type="Proteomes" id="UP000553632"/>
    </source>
</evidence>